<dbReference type="GeneID" id="119634852"/>
<dbReference type="Proteomes" id="UP000092443">
    <property type="component" value="Unplaced"/>
</dbReference>
<evidence type="ECO:0000256" key="1">
    <source>
        <dbReference type="ARBA" id="ARBA00004267"/>
    </source>
</evidence>
<comment type="subcellular location">
    <subcellularLocation>
        <location evidence="1">Cytoplasm</location>
        <location evidence="1">Cytoskeleton</location>
        <location evidence="1">Microtubule organizing center</location>
    </subcellularLocation>
</comment>
<evidence type="ECO:0000256" key="2">
    <source>
        <dbReference type="ARBA" id="ARBA00011015"/>
    </source>
</evidence>
<reference evidence="7" key="1">
    <citation type="submission" date="2025-08" db="UniProtKB">
        <authorList>
            <consortium name="RefSeq"/>
        </authorList>
    </citation>
    <scope>IDENTIFICATION</scope>
    <source>
        <tissue evidence="7">Whole body pupa</tissue>
    </source>
</reference>
<keyword evidence="3" id="KW-0963">Cytoplasm</keyword>
<dbReference type="GO" id="GO:0033566">
    <property type="term" value="P:gamma-tubulin complex localization"/>
    <property type="evidence" value="ECO:0007669"/>
    <property type="project" value="InterPro"/>
</dbReference>
<dbReference type="GO" id="GO:0051415">
    <property type="term" value="P:microtubule nucleation by interphase microtubule organizing center"/>
    <property type="evidence" value="ECO:0007669"/>
    <property type="project" value="TreeGrafter"/>
</dbReference>
<feature type="compositionally biased region" description="Basic and acidic residues" evidence="5">
    <location>
        <begin position="1"/>
        <end position="15"/>
    </location>
</feature>
<accession>A0A8U0WK25</accession>
<comment type="similarity">
    <text evidence="2">Belongs to the MOZART1 family.</text>
</comment>
<dbReference type="KEGG" id="gfs:119634852"/>
<proteinExistence type="inferred from homology"/>
<dbReference type="AlphaFoldDB" id="A0A8U0WK25"/>
<dbReference type="PANTHER" id="PTHR28520">
    <property type="entry name" value="MITOTIC-SPINDLE ORGANIZING PROTEIN 1"/>
    <property type="match status" value="1"/>
</dbReference>
<name>A0A8U0WK25_9MUSC</name>
<feature type="region of interest" description="Disordered" evidence="5">
    <location>
        <begin position="1"/>
        <end position="21"/>
    </location>
</feature>
<dbReference type="GO" id="GO:0000931">
    <property type="term" value="C:gamma-tubulin ring complex"/>
    <property type="evidence" value="ECO:0007669"/>
    <property type="project" value="InterPro"/>
</dbReference>
<dbReference type="GO" id="GO:0090307">
    <property type="term" value="P:mitotic spindle assembly"/>
    <property type="evidence" value="ECO:0007669"/>
    <property type="project" value="TreeGrafter"/>
</dbReference>
<evidence type="ECO:0000313" key="7">
    <source>
        <dbReference type="RefSeq" id="XP_037885186.1"/>
    </source>
</evidence>
<protein>
    <submittedName>
        <fullName evidence="7">Mitotic-spindle organizing protein 1-like</fullName>
    </submittedName>
</protein>
<dbReference type="GO" id="GO:0005813">
    <property type="term" value="C:centrosome"/>
    <property type="evidence" value="ECO:0007669"/>
    <property type="project" value="TreeGrafter"/>
</dbReference>
<evidence type="ECO:0000313" key="6">
    <source>
        <dbReference type="Proteomes" id="UP000092443"/>
    </source>
</evidence>
<keyword evidence="4" id="KW-0206">Cytoskeleton</keyword>
<dbReference type="RefSeq" id="XP_037885186.1">
    <property type="nucleotide sequence ID" value="XM_038029258.1"/>
</dbReference>
<dbReference type="InterPro" id="IPR022214">
    <property type="entry name" value="MZT1"/>
</dbReference>
<gene>
    <name evidence="7" type="primary">LOC119634852</name>
</gene>
<evidence type="ECO:0000256" key="4">
    <source>
        <dbReference type="ARBA" id="ARBA00023212"/>
    </source>
</evidence>
<sequence>MSYKSEDILETKSEKGSGGSNYLKLQQSQVIRSSLQGISQLLNTGLSDESLDISIKLIEAGVHPQALAEVITQIRREAESTWAPDESKES</sequence>
<keyword evidence="6" id="KW-1185">Reference proteome</keyword>
<dbReference type="PANTHER" id="PTHR28520:SF2">
    <property type="entry name" value="MITOTIC-SPINDLE ORGANIZING PROTEIN 1"/>
    <property type="match status" value="1"/>
</dbReference>
<dbReference type="GO" id="GO:0031021">
    <property type="term" value="C:interphase microtubule organizing center"/>
    <property type="evidence" value="ECO:0007669"/>
    <property type="project" value="TreeGrafter"/>
</dbReference>
<evidence type="ECO:0000256" key="3">
    <source>
        <dbReference type="ARBA" id="ARBA00022490"/>
    </source>
</evidence>
<dbReference type="GO" id="GO:0005819">
    <property type="term" value="C:spindle"/>
    <property type="evidence" value="ECO:0007669"/>
    <property type="project" value="TreeGrafter"/>
</dbReference>
<dbReference type="Pfam" id="PF12554">
    <property type="entry name" value="MOZART1"/>
    <property type="match status" value="1"/>
</dbReference>
<evidence type="ECO:0000256" key="5">
    <source>
        <dbReference type="SAM" id="MobiDB-lite"/>
    </source>
</evidence>
<organism evidence="6 7">
    <name type="scientific">Glossina fuscipes</name>
    <dbReference type="NCBI Taxonomy" id="7396"/>
    <lineage>
        <taxon>Eukaryota</taxon>
        <taxon>Metazoa</taxon>
        <taxon>Ecdysozoa</taxon>
        <taxon>Arthropoda</taxon>
        <taxon>Hexapoda</taxon>
        <taxon>Insecta</taxon>
        <taxon>Pterygota</taxon>
        <taxon>Neoptera</taxon>
        <taxon>Endopterygota</taxon>
        <taxon>Diptera</taxon>
        <taxon>Brachycera</taxon>
        <taxon>Muscomorpha</taxon>
        <taxon>Hippoboscoidea</taxon>
        <taxon>Glossinidae</taxon>
        <taxon>Glossina</taxon>
    </lineage>
</organism>